<evidence type="ECO:0000256" key="8">
    <source>
        <dbReference type="ARBA" id="ARBA00023128"/>
    </source>
</evidence>
<keyword evidence="4" id="KW-0999">Mitochondrion inner membrane</keyword>
<dbReference type="InterPro" id="IPR004203">
    <property type="entry name" value="Cyt_c_oxidase_su4_fam"/>
</dbReference>
<evidence type="ECO:0000256" key="1">
    <source>
        <dbReference type="ARBA" id="ARBA00004434"/>
    </source>
</evidence>
<dbReference type="RefSeq" id="XP_052126501.1">
    <property type="nucleotide sequence ID" value="XM_052270541.1"/>
</dbReference>
<keyword evidence="9" id="KW-0472">Membrane</keyword>
<dbReference type="AlphaFoldDB" id="A0A6J1RXY6"/>
<keyword evidence="7" id="KW-0560">Oxidoreductase</keyword>
<evidence type="ECO:0000256" key="6">
    <source>
        <dbReference type="ARBA" id="ARBA00022989"/>
    </source>
</evidence>
<keyword evidence="8" id="KW-0496">Mitochondrion</keyword>
<organism evidence="11 12">
    <name type="scientific">Frankliniella occidentalis</name>
    <name type="common">Western flower thrips</name>
    <name type="synonym">Euthrips occidentalis</name>
    <dbReference type="NCBI Taxonomy" id="133901"/>
    <lineage>
        <taxon>Eukaryota</taxon>
        <taxon>Metazoa</taxon>
        <taxon>Ecdysozoa</taxon>
        <taxon>Arthropoda</taxon>
        <taxon>Hexapoda</taxon>
        <taxon>Insecta</taxon>
        <taxon>Pterygota</taxon>
        <taxon>Neoptera</taxon>
        <taxon>Paraneoptera</taxon>
        <taxon>Thysanoptera</taxon>
        <taxon>Terebrantia</taxon>
        <taxon>Thripoidea</taxon>
        <taxon>Thripidae</taxon>
        <taxon>Frankliniella</taxon>
    </lineage>
</organism>
<comment type="subcellular location">
    <subcellularLocation>
        <location evidence="1">Mitochondrion inner membrane</location>
        <topology evidence="1">Single-pass membrane protein</topology>
    </subcellularLocation>
</comment>
<dbReference type="KEGG" id="foc:113201985"/>
<dbReference type="Proteomes" id="UP000504606">
    <property type="component" value="Unplaced"/>
</dbReference>
<dbReference type="GO" id="GO:0045277">
    <property type="term" value="C:respiratory chain complex IV"/>
    <property type="evidence" value="ECO:0007669"/>
    <property type="project" value="InterPro"/>
</dbReference>
<comment type="similarity">
    <text evidence="2">Belongs to the cytochrome c oxidase IV family.</text>
</comment>
<proteinExistence type="inferred from homology"/>
<keyword evidence="6" id="KW-1133">Transmembrane helix</keyword>
<dbReference type="GO" id="GO:0006123">
    <property type="term" value="P:mitochondrial electron transport, cytochrome c to oxygen"/>
    <property type="evidence" value="ECO:0007669"/>
    <property type="project" value="InterPro"/>
</dbReference>
<evidence type="ECO:0000256" key="9">
    <source>
        <dbReference type="ARBA" id="ARBA00023136"/>
    </source>
</evidence>
<reference evidence="12 13" key="1">
    <citation type="submission" date="2025-04" db="UniProtKB">
        <authorList>
            <consortium name="RefSeq"/>
        </authorList>
    </citation>
    <scope>IDENTIFICATION</scope>
    <source>
        <tissue evidence="12 13">Whole organism</tissue>
    </source>
</reference>
<gene>
    <name evidence="12 13" type="primary">LOC113201985</name>
</gene>
<dbReference type="GeneID" id="113201985"/>
<name>A0A6J1RXY6_FRAOC</name>
<dbReference type="OrthoDB" id="186013at2759"/>
<dbReference type="SUPFAM" id="SSF81406">
    <property type="entry name" value="Mitochondrial cytochrome c oxidase subunit IV"/>
    <property type="match status" value="1"/>
</dbReference>
<protein>
    <submittedName>
        <fullName evidence="13">Cytochrome c oxidase subunit 4 isoform 2, mitochondrial-like isoform X1</fullName>
    </submittedName>
    <submittedName>
        <fullName evidence="12">Cytochrome c oxidase subunit 4 isoform 2, mitochondrial-like isoform X2</fullName>
    </submittedName>
</protein>
<evidence type="ECO:0000256" key="2">
    <source>
        <dbReference type="ARBA" id="ARBA00008135"/>
    </source>
</evidence>
<evidence type="ECO:0000256" key="3">
    <source>
        <dbReference type="ARBA" id="ARBA00022692"/>
    </source>
</evidence>
<keyword evidence="3" id="KW-0812">Transmembrane</keyword>
<dbReference type="InterPro" id="IPR036639">
    <property type="entry name" value="Cyt_c_oxidase_su4_sf"/>
</dbReference>
<sequence length="253" mass="28891">MSLAALARRCLPVLPARLSRACPHGGQSGRRPPGGLSYSTRPAFPPGHPRELIGNRDVVGYGKNGQPNYFDDERYPYPAIRWQENNQEIHALREKERGDWRLLTAEEKQALYRASFKLSFAEFLAKPPGEWKDHLAALLLVVSLALMLELWCERYAFVYPEHGLLSDRDKTWTLYEMIRRHAVGPAWDYENSRWTSPWHAHPWDRYYPMEELFARKPKDAEPLPQYANASAASDSGGRRDQDDGAGLAASSVR</sequence>
<keyword evidence="11" id="KW-1185">Reference proteome</keyword>
<evidence type="ECO:0000256" key="5">
    <source>
        <dbReference type="ARBA" id="ARBA00022946"/>
    </source>
</evidence>
<accession>A0A6J1RXY6</accession>
<dbReference type="GO" id="GO:0016491">
    <property type="term" value="F:oxidoreductase activity"/>
    <property type="evidence" value="ECO:0007669"/>
    <property type="project" value="UniProtKB-KW"/>
</dbReference>
<dbReference type="PANTHER" id="PTHR10707">
    <property type="entry name" value="CYTOCHROME C OXIDASE SUBUNIT IV"/>
    <property type="match status" value="1"/>
</dbReference>
<evidence type="ECO:0000313" key="12">
    <source>
        <dbReference type="RefSeq" id="XP_026271795.2"/>
    </source>
</evidence>
<evidence type="ECO:0000313" key="11">
    <source>
        <dbReference type="Proteomes" id="UP000504606"/>
    </source>
</evidence>
<dbReference type="GO" id="GO:0005743">
    <property type="term" value="C:mitochondrial inner membrane"/>
    <property type="evidence" value="ECO:0007669"/>
    <property type="project" value="UniProtKB-SubCell"/>
</dbReference>
<dbReference type="RefSeq" id="XP_026271795.2">
    <property type="nucleotide sequence ID" value="XM_026416010.2"/>
</dbReference>
<feature type="region of interest" description="Disordered" evidence="10">
    <location>
        <begin position="220"/>
        <end position="253"/>
    </location>
</feature>
<evidence type="ECO:0000256" key="7">
    <source>
        <dbReference type="ARBA" id="ARBA00023002"/>
    </source>
</evidence>
<dbReference type="Gene3D" id="1.10.442.10">
    <property type="entry name" value="Cytochrome c oxidase subunit IV"/>
    <property type="match status" value="1"/>
</dbReference>
<dbReference type="PANTHER" id="PTHR10707:SF10">
    <property type="entry name" value="CYTOCHROME C OXIDASE SUBUNIT 4"/>
    <property type="match status" value="1"/>
</dbReference>
<feature type="region of interest" description="Disordered" evidence="10">
    <location>
        <begin position="21"/>
        <end position="42"/>
    </location>
</feature>
<evidence type="ECO:0000313" key="13">
    <source>
        <dbReference type="RefSeq" id="XP_052126501.1"/>
    </source>
</evidence>
<evidence type="ECO:0000256" key="10">
    <source>
        <dbReference type="SAM" id="MobiDB-lite"/>
    </source>
</evidence>
<evidence type="ECO:0000256" key="4">
    <source>
        <dbReference type="ARBA" id="ARBA00022792"/>
    </source>
</evidence>
<keyword evidence="5" id="KW-0809">Transit peptide</keyword>
<feature type="compositionally biased region" description="Low complexity" evidence="10">
    <location>
        <begin position="244"/>
        <end position="253"/>
    </location>
</feature>
<dbReference type="Pfam" id="PF02936">
    <property type="entry name" value="COX4"/>
    <property type="match status" value="1"/>
</dbReference>